<gene>
    <name evidence="2" type="ORF">CDAR_58171</name>
</gene>
<proteinExistence type="predicted"/>
<evidence type="ECO:0008006" key="4">
    <source>
        <dbReference type="Google" id="ProtNLM"/>
    </source>
</evidence>
<reference evidence="2 3" key="1">
    <citation type="submission" date="2021-06" db="EMBL/GenBank/DDBJ databases">
        <title>Caerostris darwini draft genome.</title>
        <authorList>
            <person name="Kono N."/>
            <person name="Arakawa K."/>
        </authorList>
    </citation>
    <scope>NUCLEOTIDE SEQUENCE [LARGE SCALE GENOMIC DNA]</scope>
</reference>
<dbReference type="AlphaFoldDB" id="A0AAV4U738"/>
<organism evidence="2 3">
    <name type="scientific">Caerostris darwini</name>
    <dbReference type="NCBI Taxonomy" id="1538125"/>
    <lineage>
        <taxon>Eukaryota</taxon>
        <taxon>Metazoa</taxon>
        <taxon>Ecdysozoa</taxon>
        <taxon>Arthropoda</taxon>
        <taxon>Chelicerata</taxon>
        <taxon>Arachnida</taxon>
        <taxon>Araneae</taxon>
        <taxon>Araneomorphae</taxon>
        <taxon>Entelegynae</taxon>
        <taxon>Araneoidea</taxon>
        <taxon>Araneidae</taxon>
        <taxon>Caerostris</taxon>
    </lineage>
</organism>
<name>A0AAV4U738_9ARAC</name>
<feature type="transmembrane region" description="Helical" evidence="1">
    <location>
        <begin position="30"/>
        <end position="50"/>
    </location>
</feature>
<keyword evidence="1" id="KW-0812">Transmembrane</keyword>
<evidence type="ECO:0000313" key="2">
    <source>
        <dbReference type="EMBL" id="GIY53574.1"/>
    </source>
</evidence>
<keyword evidence="3" id="KW-1185">Reference proteome</keyword>
<keyword evidence="1" id="KW-1133">Transmembrane helix</keyword>
<sequence>MNFVKKSLRGLARCPMPFFTFSLTTPFLNITPPLTTLFCAITFLFLFCALQPTIFVCDRCGQDSHLGLCGKPGACRKEDAPPPEDLLGRVDPEDVPRLFQRLPTSWN</sequence>
<evidence type="ECO:0000256" key="1">
    <source>
        <dbReference type="SAM" id="Phobius"/>
    </source>
</evidence>
<evidence type="ECO:0000313" key="3">
    <source>
        <dbReference type="Proteomes" id="UP001054837"/>
    </source>
</evidence>
<keyword evidence="1" id="KW-0472">Membrane</keyword>
<comment type="caution">
    <text evidence="2">The sequence shown here is derived from an EMBL/GenBank/DDBJ whole genome shotgun (WGS) entry which is preliminary data.</text>
</comment>
<protein>
    <recommendedName>
        <fullName evidence="4">Secreted protein</fullName>
    </recommendedName>
</protein>
<dbReference type="EMBL" id="BPLQ01010785">
    <property type="protein sequence ID" value="GIY53574.1"/>
    <property type="molecule type" value="Genomic_DNA"/>
</dbReference>
<accession>A0AAV4U738</accession>
<dbReference type="CDD" id="cd02980">
    <property type="entry name" value="TRX_Fd_family"/>
    <property type="match status" value="1"/>
</dbReference>
<dbReference type="Proteomes" id="UP001054837">
    <property type="component" value="Unassembled WGS sequence"/>
</dbReference>